<name>A0A1G8XSR6_9RHOB</name>
<feature type="compositionally biased region" description="Acidic residues" evidence="1">
    <location>
        <begin position="60"/>
        <end position="77"/>
    </location>
</feature>
<gene>
    <name evidence="4" type="ORF">SAMN05216257_10124</name>
</gene>
<dbReference type="InterPro" id="IPR046619">
    <property type="entry name" value="DUF6732"/>
</dbReference>
<protein>
    <submittedName>
        <fullName evidence="4">Uncharacterized protein</fullName>
    </submittedName>
</protein>
<dbReference type="STRING" id="990712.SAMN05216257_10124"/>
<feature type="chain" id="PRO_5040973490" evidence="3">
    <location>
        <begin position="19"/>
        <end position="77"/>
    </location>
</feature>
<evidence type="ECO:0000313" key="5">
    <source>
        <dbReference type="Proteomes" id="UP000199328"/>
    </source>
</evidence>
<keyword evidence="2" id="KW-0812">Transmembrane</keyword>
<dbReference type="RefSeq" id="WP_092496992.1">
    <property type="nucleotide sequence ID" value="NZ_FNFV01000001.1"/>
</dbReference>
<reference evidence="5" key="1">
    <citation type="submission" date="2016-10" db="EMBL/GenBank/DDBJ databases">
        <authorList>
            <person name="Varghese N."/>
            <person name="Submissions S."/>
        </authorList>
    </citation>
    <scope>NUCLEOTIDE SEQUENCE [LARGE SCALE GENOMIC DNA]</scope>
    <source>
        <strain evidence="5">CGMCC 1.10789</strain>
    </source>
</reference>
<organism evidence="4 5">
    <name type="scientific">Meinhardsimonia xiamenensis</name>
    <dbReference type="NCBI Taxonomy" id="990712"/>
    <lineage>
        <taxon>Bacteria</taxon>
        <taxon>Pseudomonadati</taxon>
        <taxon>Pseudomonadota</taxon>
        <taxon>Alphaproteobacteria</taxon>
        <taxon>Rhodobacterales</taxon>
        <taxon>Paracoccaceae</taxon>
        <taxon>Meinhardsimonia</taxon>
    </lineage>
</organism>
<proteinExistence type="predicted"/>
<evidence type="ECO:0000313" key="4">
    <source>
        <dbReference type="EMBL" id="SDJ92935.1"/>
    </source>
</evidence>
<evidence type="ECO:0000256" key="3">
    <source>
        <dbReference type="SAM" id="SignalP"/>
    </source>
</evidence>
<feature type="signal peptide" evidence="3">
    <location>
        <begin position="1"/>
        <end position="18"/>
    </location>
</feature>
<dbReference type="EMBL" id="FNFV01000001">
    <property type="protein sequence ID" value="SDJ92935.1"/>
    <property type="molecule type" value="Genomic_DNA"/>
</dbReference>
<keyword evidence="2" id="KW-0472">Membrane</keyword>
<dbReference type="Proteomes" id="UP000199328">
    <property type="component" value="Unassembled WGS sequence"/>
</dbReference>
<keyword evidence="2" id="KW-1133">Transmembrane helix</keyword>
<dbReference type="AlphaFoldDB" id="A0A1G8XSR6"/>
<keyword evidence="5" id="KW-1185">Reference proteome</keyword>
<evidence type="ECO:0000256" key="1">
    <source>
        <dbReference type="SAM" id="MobiDB-lite"/>
    </source>
</evidence>
<evidence type="ECO:0000256" key="2">
    <source>
        <dbReference type="SAM" id="Phobius"/>
    </source>
</evidence>
<keyword evidence="3" id="KW-0732">Signal</keyword>
<sequence>MIRFFTLPILLMPVTAAAHPGHIAASGGHDHWIAGAAIALGLGIALWSLLRDRRRGSEQAEADEGESETAEAEAQEG</sequence>
<accession>A0A1G8XSR6</accession>
<feature type="region of interest" description="Disordered" evidence="1">
    <location>
        <begin position="55"/>
        <end position="77"/>
    </location>
</feature>
<dbReference type="Pfam" id="PF20506">
    <property type="entry name" value="DUF6732"/>
    <property type="match status" value="1"/>
</dbReference>
<feature type="transmembrane region" description="Helical" evidence="2">
    <location>
        <begin position="32"/>
        <end position="50"/>
    </location>
</feature>